<protein>
    <submittedName>
        <fullName evidence="3">Sialate O-acetylesterase</fullName>
    </submittedName>
</protein>
<dbReference type="InterPro" id="IPR008979">
    <property type="entry name" value="Galactose-bd-like_sf"/>
</dbReference>
<name>A0ABP7QIV6_9SPHI</name>
<keyword evidence="4" id="KW-1185">Reference proteome</keyword>
<comment type="caution">
    <text evidence="3">The sequence shown here is derived from an EMBL/GenBank/DDBJ whole genome shotgun (WGS) entry which is preliminary data.</text>
</comment>
<evidence type="ECO:0000313" key="4">
    <source>
        <dbReference type="Proteomes" id="UP001500742"/>
    </source>
</evidence>
<dbReference type="EMBL" id="BAAAZC010000027">
    <property type="protein sequence ID" value="GAA3983260.1"/>
    <property type="molecule type" value="Genomic_DNA"/>
</dbReference>
<sequence>MKLVKILVCICGVFGMIPAYGKIRLPQLVADGMVLQRNTSVNIWGWADADEKVTIRFQNRVYTIVTGKDSVWKVALPPMKVGGPYVMDLTARNHIILHDILVGDVWFCSGQSNMVLPMERVKEKYPNEIVTANYPMIRNFFVPTAADVNRLQQDLPGGKWIKADVKGILSFGASSWFFAKVLYQKYHVPIGIINASVGGTPIEAWISREGLKGIEPFDKRIAQFGEPAFMDSVNRKHSPPVDPFNTTVYGMDKGLSEIRPWFDTAYVPHHWHHFWLPGYWDDQGIKDLHGVVWFRKEIDFPASVSWKPAKLFLGRIVDADQTYVNGRLVGSISYQYPPRRYTVSAGTLKPGKNIIVVRVINFAGKGGFVPDKSYRLEIGNDTIDLRGDWQYKVGEAFEPAETVNTFSAQNEPGGLFNTMVAPVTPYTIKGIVWYQGESNTSRAAAYGKLLKALIVDWRKSWNAGNIPFIFAQLPNFNEVRYLPTESEWAQLREGQLHALSLPKTGMAVTLDAGEWNDIHPLDKKTVGNRLALAAEHVAYGETDVVPSGPIYKLAKIEGNKIELTFENVGGGLITNDGDELAQFAIAGADKKFVWAQATIEGDKVLVWNDKVPMPLYVRYAWADNPEGANLYNKEGLPASPFRTDKPQ</sequence>
<dbReference type="Gene3D" id="3.40.50.1110">
    <property type="entry name" value="SGNH hydrolase"/>
    <property type="match status" value="2"/>
</dbReference>
<dbReference type="SUPFAM" id="SSF49785">
    <property type="entry name" value="Galactose-binding domain-like"/>
    <property type="match status" value="1"/>
</dbReference>
<evidence type="ECO:0000313" key="3">
    <source>
        <dbReference type="EMBL" id="GAA3983260.1"/>
    </source>
</evidence>
<reference evidence="4" key="1">
    <citation type="journal article" date="2019" name="Int. J. Syst. Evol. Microbiol.">
        <title>The Global Catalogue of Microorganisms (GCM) 10K type strain sequencing project: providing services to taxonomists for standard genome sequencing and annotation.</title>
        <authorList>
            <consortium name="The Broad Institute Genomics Platform"/>
            <consortium name="The Broad Institute Genome Sequencing Center for Infectious Disease"/>
            <person name="Wu L."/>
            <person name="Ma J."/>
        </authorList>
    </citation>
    <scope>NUCLEOTIDE SEQUENCE [LARGE SCALE GENOMIC DNA]</scope>
    <source>
        <strain evidence="4">JCM 16601</strain>
    </source>
</reference>
<organism evidence="3 4">
    <name type="scientific">Mucilaginibacter dorajii</name>
    <dbReference type="NCBI Taxonomy" id="692994"/>
    <lineage>
        <taxon>Bacteria</taxon>
        <taxon>Pseudomonadati</taxon>
        <taxon>Bacteroidota</taxon>
        <taxon>Sphingobacteriia</taxon>
        <taxon>Sphingobacteriales</taxon>
        <taxon>Sphingobacteriaceae</taxon>
        <taxon>Mucilaginibacter</taxon>
    </lineage>
</organism>
<evidence type="ECO:0000259" key="2">
    <source>
        <dbReference type="Pfam" id="PF03629"/>
    </source>
</evidence>
<proteinExistence type="predicted"/>
<keyword evidence="1" id="KW-0378">Hydrolase</keyword>
<gene>
    <name evidence="3" type="ORF">GCM10022210_38660</name>
</gene>
<dbReference type="PANTHER" id="PTHR22901">
    <property type="entry name" value="SIALATE O-ACETYLESTERASE"/>
    <property type="match status" value="1"/>
</dbReference>
<accession>A0ABP7QIV6</accession>
<evidence type="ECO:0000256" key="1">
    <source>
        <dbReference type="ARBA" id="ARBA00022801"/>
    </source>
</evidence>
<dbReference type="InterPro" id="IPR039329">
    <property type="entry name" value="SIAE"/>
</dbReference>
<dbReference type="Pfam" id="PF03629">
    <property type="entry name" value="SASA"/>
    <property type="match status" value="1"/>
</dbReference>
<dbReference type="InterPro" id="IPR036514">
    <property type="entry name" value="SGNH_hydro_sf"/>
</dbReference>
<dbReference type="Gene3D" id="2.60.120.260">
    <property type="entry name" value="Galactose-binding domain-like"/>
    <property type="match status" value="1"/>
</dbReference>
<dbReference type="InterPro" id="IPR005181">
    <property type="entry name" value="SASA"/>
</dbReference>
<feature type="domain" description="Sialate O-acetylesterase" evidence="2">
    <location>
        <begin position="425"/>
        <end position="517"/>
    </location>
</feature>
<dbReference type="SUPFAM" id="SSF52266">
    <property type="entry name" value="SGNH hydrolase"/>
    <property type="match status" value="1"/>
</dbReference>
<dbReference type="RefSeq" id="WP_259090086.1">
    <property type="nucleotide sequence ID" value="NZ_BAAAZC010000027.1"/>
</dbReference>
<dbReference type="PANTHER" id="PTHR22901:SF0">
    <property type="entry name" value="SIALATE O-ACETYLESTERASE"/>
    <property type="match status" value="1"/>
</dbReference>
<dbReference type="Proteomes" id="UP001500742">
    <property type="component" value="Unassembled WGS sequence"/>
</dbReference>